<dbReference type="EMBL" id="HBEC01013070">
    <property type="protein sequence ID" value="CAD8285971.1"/>
    <property type="molecule type" value="Transcribed_RNA"/>
</dbReference>
<reference evidence="3" key="1">
    <citation type="submission" date="2021-01" db="EMBL/GenBank/DDBJ databases">
        <authorList>
            <person name="Corre E."/>
            <person name="Pelletier E."/>
            <person name="Niang G."/>
            <person name="Scheremetjew M."/>
            <person name="Finn R."/>
            <person name="Kale V."/>
            <person name="Holt S."/>
            <person name="Cochrane G."/>
            <person name="Meng A."/>
            <person name="Brown T."/>
            <person name="Cohen L."/>
        </authorList>
    </citation>
    <scope>NUCLEOTIDE SEQUENCE</scope>
    <source>
        <strain evidence="3">CCMP219</strain>
    </source>
</reference>
<feature type="transmembrane region" description="Helical" evidence="2">
    <location>
        <begin position="93"/>
        <end position="112"/>
    </location>
</feature>
<feature type="compositionally biased region" description="Basic and acidic residues" evidence="1">
    <location>
        <begin position="132"/>
        <end position="158"/>
    </location>
</feature>
<name>A0A7R9YSW5_9CHLO</name>
<keyword evidence="2" id="KW-0472">Membrane</keyword>
<evidence type="ECO:0000256" key="1">
    <source>
        <dbReference type="SAM" id="MobiDB-lite"/>
    </source>
</evidence>
<accession>A0A7R9YSW5</accession>
<feature type="transmembrane region" description="Helical" evidence="2">
    <location>
        <begin position="50"/>
        <end position="73"/>
    </location>
</feature>
<dbReference type="AlphaFoldDB" id="A0A7R9YSW5"/>
<evidence type="ECO:0000313" key="3">
    <source>
        <dbReference type="EMBL" id="CAD8285971.1"/>
    </source>
</evidence>
<feature type="transmembrane region" description="Helical" evidence="2">
    <location>
        <begin position="15"/>
        <end position="38"/>
    </location>
</feature>
<protein>
    <submittedName>
        <fullName evidence="3">Uncharacterized protein</fullName>
    </submittedName>
</protein>
<feature type="region of interest" description="Disordered" evidence="1">
    <location>
        <begin position="132"/>
        <end position="202"/>
    </location>
</feature>
<keyword evidence="2" id="KW-0812">Transmembrane</keyword>
<proteinExistence type="predicted"/>
<keyword evidence="2" id="KW-1133">Transmembrane helix</keyword>
<sequence length="202" mass="21313">MCALGDNLGGYSLCIMMWVVGAVSLAASLTMFALAACISTRSCVTSEPWLEFMAAVAGTIVWIGSAIALTVVLLPADANGVPQKQWRRSVVGLSWTGVFLFLFTLLISFIPVARICCVDCIACCAKAKTKEGRHGDEEEPAVHKEEEEAVELGRHGIAEEPAGVQIPAGEKSSEQQPTAADKGSEGETSGAAKLFPTKPDRA</sequence>
<gene>
    <name evidence="3" type="ORF">CEUR00632_LOCUS6009</name>
</gene>
<evidence type="ECO:0000256" key="2">
    <source>
        <dbReference type="SAM" id="Phobius"/>
    </source>
</evidence>
<organism evidence="3">
    <name type="scientific">Chlamydomonas euryale</name>
    <dbReference type="NCBI Taxonomy" id="1486919"/>
    <lineage>
        <taxon>Eukaryota</taxon>
        <taxon>Viridiplantae</taxon>
        <taxon>Chlorophyta</taxon>
        <taxon>core chlorophytes</taxon>
        <taxon>Chlorophyceae</taxon>
        <taxon>CS clade</taxon>
        <taxon>Chlamydomonadales</taxon>
        <taxon>Chlamydomonadaceae</taxon>
        <taxon>Chlamydomonas</taxon>
    </lineage>
</organism>